<name>A0A552WWD2_9MICO</name>
<keyword evidence="2" id="KW-1185">Reference proteome</keyword>
<gene>
    <name evidence="1" type="ORF">FJ693_04840</name>
</gene>
<evidence type="ECO:0000313" key="1">
    <source>
        <dbReference type="EMBL" id="TRW46613.1"/>
    </source>
</evidence>
<protein>
    <recommendedName>
        <fullName evidence="3">MmcQ/YjbR family DNA-binding protein</fullName>
    </recommendedName>
</protein>
<reference evidence="1 2" key="1">
    <citation type="submission" date="2019-07" db="EMBL/GenBank/DDBJ databases">
        <title>Georgenia wutianyii sp. nov. and Georgenia *** sp. nov. isolated from plateau pika (Ochotona curzoniae) in the Qinghai-Tibet plateau of China.</title>
        <authorList>
            <person name="Tian Z."/>
        </authorList>
    </citation>
    <scope>NUCLEOTIDE SEQUENCE [LARGE SCALE GENOMIC DNA]</scope>
    <source>
        <strain evidence="1 2">Z446</strain>
    </source>
</reference>
<dbReference type="AlphaFoldDB" id="A0A552WWD2"/>
<organism evidence="1 2">
    <name type="scientific">Georgenia yuyongxinii</name>
    <dbReference type="NCBI Taxonomy" id="2589797"/>
    <lineage>
        <taxon>Bacteria</taxon>
        <taxon>Bacillati</taxon>
        <taxon>Actinomycetota</taxon>
        <taxon>Actinomycetes</taxon>
        <taxon>Micrococcales</taxon>
        <taxon>Bogoriellaceae</taxon>
        <taxon>Georgenia</taxon>
    </lineage>
</organism>
<dbReference type="Proteomes" id="UP000318693">
    <property type="component" value="Unassembled WGS sequence"/>
</dbReference>
<proteinExistence type="predicted"/>
<comment type="caution">
    <text evidence="1">The sequence shown here is derived from an EMBL/GenBank/DDBJ whole genome shotgun (WGS) entry which is preliminary data.</text>
</comment>
<sequence>MATLQDVSRLAGRLPEVTEEMSPRGHRAWSVAGKAFVWERRWHKVDIRRFGDTVPPEGPIVAVRVEDLGEKEAVLEARHEGFFTIPHFDGYPAVLIALPAVAQSALREAITDGWLACAPARLSERYLDR</sequence>
<dbReference type="EMBL" id="VJXR01000008">
    <property type="protein sequence ID" value="TRW46613.1"/>
    <property type="molecule type" value="Genomic_DNA"/>
</dbReference>
<accession>A0A552WWD2</accession>
<evidence type="ECO:0000313" key="2">
    <source>
        <dbReference type="Proteomes" id="UP000318693"/>
    </source>
</evidence>
<evidence type="ECO:0008006" key="3">
    <source>
        <dbReference type="Google" id="ProtNLM"/>
    </source>
</evidence>
<dbReference type="RefSeq" id="WP_143417391.1">
    <property type="nucleotide sequence ID" value="NZ_VJXR01000008.1"/>
</dbReference>